<dbReference type="PANTHER" id="PTHR33132">
    <property type="entry name" value="OSJNBB0118P14.9 PROTEIN"/>
    <property type="match status" value="1"/>
</dbReference>
<name>A0ABQ9N3E6_HEVBR</name>
<dbReference type="Proteomes" id="UP001174677">
    <property type="component" value="Chromosome 2"/>
</dbReference>
<sequence>YEKPSKIDEKHMHLHLKKPSKISVLETDLEAIDKKNTSSSLNSSPRLQSAWTKPSRERWNCLCAPTTHAGSFRCRFHRTPGMVRGHSVGSNLSELAAKSSSSLSDLV</sequence>
<dbReference type="PANTHER" id="PTHR33132:SF135">
    <property type="entry name" value="OS02G0799700 PROTEIN"/>
    <property type="match status" value="1"/>
</dbReference>
<accession>A0ABQ9N3E6</accession>
<evidence type="ECO:0000313" key="1">
    <source>
        <dbReference type="EMBL" id="KAJ9187081.1"/>
    </source>
</evidence>
<gene>
    <name evidence="1" type="ORF">P3X46_002577</name>
</gene>
<protein>
    <submittedName>
        <fullName evidence="1">Uncharacterized protein</fullName>
    </submittedName>
</protein>
<reference evidence="1" key="1">
    <citation type="journal article" date="2023" name="Plant Biotechnol. J.">
        <title>Chromosome-level wild Hevea brasiliensis genome provides new tools for genomic-assisted breeding and valuable loci to elevate rubber yield.</title>
        <authorList>
            <person name="Cheng H."/>
            <person name="Song X."/>
            <person name="Hu Y."/>
            <person name="Wu T."/>
            <person name="Yang Q."/>
            <person name="An Z."/>
            <person name="Feng S."/>
            <person name="Deng Z."/>
            <person name="Wu W."/>
            <person name="Zeng X."/>
            <person name="Tu M."/>
            <person name="Wang X."/>
            <person name="Huang H."/>
        </authorList>
    </citation>
    <scope>NUCLEOTIDE SEQUENCE</scope>
    <source>
        <strain evidence="1">MT/VB/25A 57/8</strain>
    </source>
</reference>
<proteinExistence type="predicted"/>
<comment type="caution">
    <text evidence="1">The sequence shown here is derived from an EMBL/GenBank/DDBJ whole genome shotgun (WGS) entry which is preliminary data.</text>
</comment>
<organism evidence="1 2">
    <name type="scientific">Hevea brasiliensis</name>
    <name type="common">Para rubber tree</name>
    <name type="synonym">Siphonia brasiliensis</name>
    <dbReference type="NCBI Taxonomy" id="3981"/>
    <lineage>
        <taxon>Eukaryota</taxon>
        <taxon>Viridiplantae</taxon>
        <taxon>Streptophyta</taxon>
        <taxon>Embryophyta</taxon>
        <taxon>Tracheophyta</taxon>
        <taxon>Spermatophyta</taxon>
        <taxon>Magnoliopsida</taxon>
        <taxon>eudicotyledons</taxon>
        <taxon>Gunneridae</taxon>
        <taxon>Pentapetalae</taxon>
        <taxon>rosids</taxon>
        <taxon>fabids</taxon>
        <taxon>Malpighiales</taxon>
        <taxon>Euphorbiaceae</taxon>
        <taxon>Crotonoideae</taxon>
        <taxon>Micrandreae</taxon>
        <taxon>Hevea</taxon>
    </lineage>
</organism>
<feature type="non-terminal residue" evidence="1">
    <location>
        <position position="1"/>
    </location>
</feature>
<evidence type="ECO:0000313" key="2">
    <source>
        <dbReference type="Proteomes" id="UP001174677"/>
    </source>
</evidence>
<keyword evidence="2" id="KW-1185">Reference proteome</keyword>
<dbReference type="EMBL" id="JARPOI010000002">
    <property type="protein sequence ID" value="KAJ9187081.1"/>
    <property type="molecule type" value="Genomic_DNA"/>
</dbReference>